<protein>
    <recommendedName>
        <fullName evidence="3">Lipoprotein</fullName>
    </recommendedName>
</protein>
<name>A0ABX4P1N4_9LEPT</name>
<accession>A0ABX4P1N4</accession>
<sequence length="98" mass="10994">MLVKKFIWIFLFLICIFLLQCAAHDFEPKSSSCAGKTKKRNECYERLFFYCAFNAVSTDKPFTNYCTSNSGLILLLACSNLFPECPSESSSSSSSSSK</sequence>
<evidence type="ECO:0000313" key="2">
    <source>
        <dbReference type="Proteomes" id="UP000232149"/>
    </source>
</evidence>
<dbReference type="Proteomes" id="UP000232149">
    <property type="component" value="Unassembled WGS sequence"/>
</dbReference>
<reference evidence="1 2" key="1">
    <citation type="submission" date="2017-07" db="EMBL/GenBank/DDBJ databases">
        <title>Leptospira spp. isolated from tropical soils.</title>
        <authorList>
            <person name="Thibeaux R."/>
            <person name="Iraola G."/>
            <person name="Ferres I."/>
            <person name="Bierque E."/>
            <person name="Girault D."/>
            <person name="Soupe-Gilbert M.-E."/>
            <person name="Picardeau M."/>
            <person name="Goarant C."/>
        </authorList>
    </citation>
    <scope>NUCLEOTIDE SEQUENCE [LARGE SCALE GENOMIC DNA]</scope>
    <source>
        <strain evidence="1 2">FH2-B-D1</strain>
    </source>
</reference>
<gene>
    <name evidence="1" type="ORF">CH376_05865</name>
</gene>
<keyword evidence="2" id="KW-1185">Reference proteome</keyword>
<organism evidence="1 2">
    <name type="scientific">Leptospira adleri</name>
    <dbReference type="NCBI Taxonomy" id="2023186"/>
    <lineage>
        <taxon>Bacteria</taxon>
        <taxon>Pseudomonadati</taxon>
        <taxon>Spirochaetota</taxon>
        <taxon>Spirochaetia</taxon>
        <taxon>Leptospirales</taxon>
        <taxon>Leptospiraceae</taxon>
        <taxon>Leptospira</taxon>
    </lineage>
</organism>
<comment type="caution">
    <text evidence="1">The sequence shown here is derived from an EMBL/GenBank/DDBJ whole genome shotgun (WGS) entry which is preliminary data.</text>
</comment>
<dbReference type="EMBL" id="NPDU01000011">
    <property type="protein sequence ID" value="PJZ62835.1"/>
    <property type="molecule type" value="Genomic_DNA"/>
</dbReference>
<proteinExistence type="predicted"/>
<evidence type="ECO:0008006" key="3">
    <source>
        <dbReference type="Google" id="ProtNLM"/>
    </source>
</evidence>
<evidence type="ECO:0000313" key="1">
    <source>
        <dbReference type="EMBL" id="PJZ62835.1"/>
    </source>
</evidence>